<dbReference type="Gene3D" id="3.40.50.300">
    <property type="entry name" value="P-loop containing nucleotide triphosphate hydrolases"/>
    <property type="match status" value="1"/>
</dbReference>
<keyword evidence="1 2" id="KW-0808">Transferase</keyword>
<dbReference type="Proteomes" id="UP000526408">
    <property type="component" value="Unassembled WGS sequence"/>
</dbReference>
<reference evidence="2 3" key="1">
    <citation type="submission" date="2020-04" db="EMBL/GenBank/DDBJ databases">
        <authorList>
            <person name="Yoon J."/>
        </authorList>
    </citation>
    <scope>NUCLEOTIDE SEQUENCE [LARGE SCALE GENOMIC DNA]</scope>
    <source>
        <strain evidence="2 3">KMU-115</strain>
    </source>
</reference>
<proteinExistence type="predicted"/>
<organism evidence="2 3">
    <name type="scientific">Roseicyclus persicicus</name>
    <dbReference type="NCBI Taxonomy" id="2650661"/>
    <lineage>
        <taxon>Bacteria</taxon>
        <taxon>Pseudomonadati</taxon>
        <taxon>Pseudomonadota</taxon>
        <taxon>Alphaproteobacteria</taxon>
        <taxon>Rhodobacterales</taxon>
        <taxon>Roseobacteraceae</taxon>
        <taxon>Roseicyclus</taxon>
    </lineage>
</organism>
<dbReference type="PANTHER" id="PTHR12788">
    <property type="entry name" value="PROTEIN-TYROSINE SULFOTRANSFERASE 2"/>
    <property type="match status" value="1"/>
</dbReference>
<name>A0A7X6JX27_9RHOB</name>
<accession>A0A7X6JX27</accession>
<evidence type="ECO:0000313" key="3">
    <source>
        <dbReference type="Proteomes" id="UP000526408"/>
    </source>
</evidence>
<dbReference type="InterPro" id="IPR027417">
    <property type="entry name" value="P-loop_NTPase"/>
</dbReference>
<gene>
    <name evidence="2" type="ORF">HCU73_00015</name>
</gene>
<evidence type="ECO:0000256" key="1">
    <source>
        <dbReference type="ARBA" id="ARBA00022679"/>
    </source>
</evidence>
<dbReference type="InterPro" id="IPR026634">
    <property type="entry name" value="TPST-like"/>
</dbReference>
<protein>
    <submittedName>
        <fullName evidence="2">Sulfotransferase</fullName>
    </submittedName>
</protein>
<dbReference type="GO" id="GO:0008476">
    <property type="term" value="F:protein-tyrosine sulfotransferase activity"/>
    <property type="evidence" value="ECO:0007669"/>
    <property type="project" value="InterPro"/>
</dbReference>
<dbReference type="SUPFAM" id="SSF52540">
    <property type="entry name" value="P-loop containing nucleoside triphosphate hydrolases"/>
    <property type="match status" value="1"/>
</dbReference>
<dbReference type="EMBL" id="JAAZQQ010000001">
    <property type="protein sequence ID" value="NKX42959.1"/>
    <property type="molecule type" value="Genomic_DNA"/>
</dbReference>
<dbReference type="RefSeq" id="WP_168621365.1">
    <property type="nucleotide sequence ID" value="NZ_JAAZQQ010000001.1"/>
</dbReference>
<dbReference type="PANTHER" id="PTHR12788:SF10">
    <property type="entry name" value="PROTEIN-TYROSINE SULFOTRANSFERASE"/>
    <property type="match status" value="1"/>
</dbReference>
<comment type="caution">
    <text evidence="2">The sequence shown here is derived from an EMBL/GenBank/DDBJ whole genome shotgun (WGS) entry which is preliminary data.</text>
</comment>
<evidence type="ECO:0000313" key="2">
    <source>
        <dbReference type="EMBL" id="NKX42959.1"/>
    </source>
</evidence>
<keyword evidence="3" id="KW-1185">Reference proteome</keyword>
<dbReference type="AlphaFoldDB" id="A0A7X6JX27"/>
<dbReference type="Pfam" id="PF13469">
    <property type="entry name" value="Sulfotransfer_3"/>
    <property type="match status" value="1"/>
</dbReference>
<sequence length="272" mass="30647">MTASGTTDDVFQADDRPLFILGCVRSGTTLTRDLLRRVPGFICPEETHFFRWAEPFRTPLSMHPYRKNGLLRKHREIDGVSEEAFQRLVDRSRSKSELQRGYITEFARAKGVTGPYRWFDKTPQNVYAAALIAQDMPRARFLHLVRNPLNVVASLVLGRQVKVPDIHGACNYWIEAVKIMATMGAACPDRILTVRYEDLVADVPDTMARILAHADVAAPAGLFSRGDAHPERELWLEALDERQLRVVRNRCAALAAGFGYDIEADLQRRAAG</sequence>